<dbReference type="PROSITE" id="PS00211">
    <property type="entry name" value="ABC_TRANSPORTER_1"/>
    <property type="match status" value="1"/>
</dbReference>
<feature type="compositionally biased region" description="Low complexity" evidence="17">
    <location>
        <begin position="613"/>
        <end position="635"/>
    </location>
</feature>
<dbReference type="PANTHER" id="PTHR43152:SF1">
    <property type="entry name" value="UVRA PROTEIN"/>
    <property type="match status" value="1"/>
</dbReference>
<keyword evidence="5" id="KW-0547">Nucleotide-binding</keyword>
<evidence type="ECO:0000256" key="4">
    <source>
        <dbReference type="ARBA" id="ARBA00022737"/>
    </source>
</evidence>
<keyword evidence="11" id="KW-0267">Excision nuclease</keyword>
<keyword evidence="13" id="KW-0234">DNA repair</keyword>
<keyword evidence="10" id="KW-0067">ATP-binding</keyword>
<keyword evidence="4" id="KW-0677">Repeat</keyword>
<evidence type="ECO:0000256" key="15">
    <source>
        <dbReference type="ARBA" id="ARBA00039316"/>
    </source>
</evidence>
<evidence type="ECO:0000259" key="18">
    <source>
        <dbReference type="PROSITE" id="PS50893"/>
    </source>
</evidence>
<comment type="similarity">
    <text evidence="14">Belongs to the ABC transporter superfamily. UvrA family.</text>
</comment>
<organism evidence="19 20">
    <name type="scientific">Brevibacterium samyangense</name>
    <dbReference type="NCBI Taxonomy" id="366888"/>
    <lineage>
        <taxon>Bacteria</taxon>
        <taxon>Bacillati</taxon>
        <taxon>Actinomycetota</taxon>
        <taxon>Actinomycetes</taxon>
        <taxon>Micrococcales</taxon>
        <taxon>Brevibacteriaceae</taxon>
        <taxon>Brevibacterium</taxon>
    </lineage>
</organism>
<dbReference type="Gene3D" id="1.10.8.280">
    <property type="entry name" value="ABC transporter ATPase domain-like"/>
    <property type="match status" value="1"/>
</dbReference>
<feature type="compositionally biased region" description="Low complexity" evidence="17">
    <location>
        <begin position="526"/>
        <end position="539"/>
    </location>
</feature>
<feature type="region of interest" description="Disordered" evidence="17">
    <location>
        <begin position="521"/>
        <end position="547"/>
    </location>
</feature>
<dbReference type="Proteomes" id="UP001500755">
    <property type="component" value="Unassembled WGS sequence"/>
</dbReference>
<evidence type="ECO:0000256" key="5">
    <source>
        <dbReference type="ARBA" id="ARBA00022741"/>
    </source>
</evidence>
<dbReference type="InterPro" id="IPR003593">
    <property type="entry name" value="AAA+_ATPase"/>
</dbReference>
<keyword evidence="6" id="KW-0227">DNA damage</keyword>
<protein>
    <recommendedName>
        <fullName evidence="15">UvrABC system protein A</fullName>
    </recommendedName>
    <alternativeName>
        <fullName evidence="16">Excinuclease ABC subunit A</fullName>
    </alternativeName>
</protein>
<keyword evidence="2" id="KW-0963">Cytoplasm</keyword>
<keyword evidence="7" id="KW-0228">DNA excision</keyword>
<evidence type="ECO:0000256" key="14">
    <source>
        <dbReference type="ARBA" id="ARBA00038000"/>
    </source>
</evidence>
<evidence type="ECO:0000256" key="11">
    <source>
        <dbReference type="ARBA" id="ARBA00022881"/>
    </source>
</evidence>
<evidence type="ECO:0000313" key="20">
    <source>
        <dbReference type="Proteomes" id="UP001500755"/>
    </source>
</evidence>
<feature type="compositionally biased region" description="Low complexity" evidence="17">
    <location>
        <begin position="356"/>
        <end position="369"/>
    </location>
</feature>
<dbReference type="InterPro" id="IPR017871">
    <property type="entry name" value="ABC_transporter-like_CS"/>
</dbReference>
<evidence type="ECO:0000256" key="2">
    <source>
        <dbReference type="ARBA" id="ARBA00022490"/>
    </source>
</evidence>
<name>A0ABP5EZI6_9MICO</name>
<dbReference type="Gene3D" id="1.20.1580.10">
    <property type="entry name" value="ABC transporter ATPase like domain"/>
    <property type="match status" value="2"/>
</dbReference>
<evidence type="ECO:0000256" key="16">
    <source>
        <dbReference type="ARBA" id="ARBA00042156"/>
    </source>
</evidence>
<evidence type="ECO:0000256" key="13">
    <source>
        <dbReference type="ARBA" id="ARBA00023204"/>
    </source>
</evidence>
<evidence type="ECO:0000256" key="12">
    <source>
        <dbReference type="ARBA" id="ARBA00023125"/>
    </source>
</evidence>
<gene>
    <name evidence="19" type="ORF">GCM10009755_22070</name>
</gene>
<keyword evidence="20" id="KW-1185">Reference proteome</keyword>
<keyword evidence="3" id="KW-0479">Metal-binding</keyword>
<dbReference type="PANTHER" id="PTHR43152">
    <property type="entry name" value="UVRABC SYSTEM PROTEIN A"/>
    <property type="match status" value="1"/>
</dbReference>
<dbReference type="Gene3D" id="3.40.50.300">
    <property type="entry name" value="P-loop containing nucleotide triphosphate hydrolases"/>
    <property type="match status" value="2"/>
</dbReference>
<keyword evidence="8" id="KW-0863">Zinc-finger</keyword>
<feature type="region of interest" description="Disordered" evidence="17">
    <location>
        <begin position="613"/>
        <end position="663"/>
    </location>
</feature>
<dbReference type="PROSITE" id="PS50893">
    <property type="entry name" value="ABC_TRANSPORTER_2"/>
    <property type="match status" value="1"/>
</dbReference>
<evidence type="ECO:0000256" key="1">
    <source>
        <dbReference type="ARBA" id="ARBA00004496"/>
    </source>
</evidence>
<dbReference type="InterPro" id="IPR003439">
    <property type="entry name" value="ABC_transporter-like_ATP-bd"/>
</dbReference>
<evidence type="ECO:0000256" key="6">
    <source>
        <dbReference type="ARBA" id="ARBA00022763"/>
    </source>
</evidence>
<proteinExistence type="inferred from homology"/>
<evidence type="ECO:0000256" key="3">
    <source>
        <dbReference type="ARBA" id="ARBA00022723"/>
    </source>
</evidence>
<evidence type="ECO:0000256" key="8">
    <source>
        <dbReference type="ARBA" id="ARBA00022771"/>
    </source>
</evidence>
<feature type="region of interest" description="Disordered" evidence="17">
    <location>
        <begin position="1"/>
        <end position="32"/>
    </location>
</feature>
<dbReference type="InterPro" id="IPR027417">
    <property type="entry name" value="P-loop_NTPase"/>
</dbReference>
<comment type="subcellular location">
    <subcellularLocation>
        <location evidence="1">Cytoplasm</location>
    </subcellularLocation>
</comment>
<dbReference type="Pfam" id="PF17755">
    <property type="entry name" value="UvrA_DNA-bind"/>
    <property type="match status" value="1"/>
</dbReference>
<feature type="domain" description="ABC transporter" evidence="18">
    <location>
        <begin position="544"/>
        <end position="917"/>
    </location>
</feature>
<dbReference type="RefSeq" id="WP_425546679.1">
    <property type="nucleotide sequence ID" value="NZ_BAAANO010000020.1"/>
</dbReference>
<comment type="caution">
    <text evidence="19">The sequence shown here is derived from an EMBL/GenBank/DDBJ whole genome shotgun (WGS) entry which is preliminary data.</text>
</comment>
<dbReference type="SMART" id="SM00382">
    <property type="entry name" value="AAA"/>
    <property type="match status" value="2"/>
</dbReference>
<dbReference type="SUPFAM" id="SSF52540">
    <property type="entry name" value="P-loop containing nucleoside triphosphate hydrolases"/>
    <property type="match status" value="3"/>
</dbReference>
<evidence type="ECO:0000256" key="10">
    <source>
        <dbReference type="ARBA" id="ARBA00022840"/>
    </source>
</evidence>
<evidence type="ECO:0000256" key="7">
    <source>
        <dbReference type="ARBA" id="ARBA00022769"/>
    </source>
</evidence>
<evidence type="ECO:0000256" key="17">
    <source>
        <dbReference type="SAM" id="MobiDB-lite"/>
    </source>
</evidence>
<dbReference type="InterPro" id="IPR041552">
    <property type="entry name" value="UvrA_DNA-bd"/>
</dbReference>
<keyword evidence="12" id="KW-0238">DNA-binding</keyword>
<dbReference type="EMBL" id="BAAANO010000020">
    <property type="protein sequence ID" value="GAA2010497.1"/>
    <property type="molecule type" value="Genomic_DNA"/>
</dbReference>
<accession>A0ABP5EZI6</accession>
<evidence type="ECO:0000313" key="19">
    <source>
        <dbReference type="EMBL" id="GAA2010497.1"/>
    </source>
</evidence>
<feature type="region of interest" description="Disordered" evidence="17">
    <location>
        <begin position="345"/>
        <end position="375"/>
    </location>
</feature>
<keyword evidence="9" id="KW-0862">Zinc</keyword>
<sequence>MQHEAGRPSPAHGAVRSLGTGPAHGSVRVRGARENNLRDVDVDIPRGALVAFTGVSGSGKSSLAFGTLYAESQRRYFESVAPYARRLIDQVGVPEVDSIEGLPPAVALQQQRTGGSARSTVGSATTLSNVVRMFYSRVGTYPEGAELLLAEDFSTNTVHGACPTCHGLGRVYEVPDERMVPDDSLTIREGAIASWPGAWHRTQMRDSLVSLGYDIDVPWRDLPAEHRDWILHSGETPQVPVYAKRPPEEARRALAAGEKPSYMATFVGARKYVLDTFANSQSAKNRERAASFMTSVDCPACGGRRLKPAALAVTVAGLDITEFSALPLDALVGLLTEHLASVEEMGSTAEAPAPTGSSAPSRRAGSGRSVLPPEKVKATRSLVHEMLDRLRPLVDLGLGHLSLDRTVPTLSTGELQRMRLATQVLSQLFGVVFVLDEPSAGLHPADMEALLRILHTLRDTGNSVFVVEHALDIVRRADWIVDIGPAAGTHGGTVLYSGEPAGLAAVTESSTRRYLFPDTAEAHLPSGTTSTGAAAASTSQAPALHRTAADRRTGEGILELRGVARHNLRGIDLDVPLGTFTAVTGVSGSGKSTLVNEAIPELLRRGLGTATADAPAEGASAGAGGNADADGPADPETTGQDGAPSLLAPAVAPTRGSAVAPRERVRRVVRIDQKPIGRTPRSNVATYTGVFDRIRTLFAATPEARKRRYGAGRFSFNKPAGRCPTCKGEGEMEVELLFLPTVHAPCSDCHGTRYAPETLEVTLEGRSIADVLAMSVTAALDFFTTEAPDEEAARHLRALVDVGLGYVAMGQPAPELSGGEAQRVKLASELHRPRKGDTLYLLDEPSSGLHPADTDRLVAHLQHLVDGGNTVLLAEHDMRVVAAADHVIDLGPGAGAEGGTVVVTGTPEEVAASAAWNQSAGTGGAADGSTSVTAPYLAAELQPG</sequence>
<evidence type="ECO:0000256" key="9">
    <source>
        <dbReference type="ARBA" id="ARBA00022833"/>
    </source>
</evidence>
<reference evidence="20" key="1">
    <citation type="journal article" date="2019" name="Int. J. Syst. Evol. Microbiol.">
        <title>The Global Catalogue of Microorganisms (GCM) 10K type strain sequencing project: providing services to taxonomists for standard genome sequencing and annotation.</title>
        <authorList>
            <consortium name="The Broad Institute Genomics Platform"/>
            <consortium name="The Broad Institute Genome Sequencing Center for Infectious Disease"/>
            <person name="Wu L."/>
            <person name="Ma J."/>
        </authorList>
    </citation>
    <scope>NUCLEOTIDE SEQUENCE [LARGE SCALE GENOMIC DNA]</scope>
    <source>
        <strain evidence="20">JCM 14546</strain>
    </source>
</reference>